<dbReference type="AlphaFoldDB" id="A0A9Q8YF73"/>
<dbReference type="Proteomes" id="UP001055460">
    <property type="component" value="Plasmid pB"/>
</dbReference>
<dbReference type="SUPFAM" id="SSF52172">
    <property type="entry name" value="CheY-like"/>
    <property type="match status" value="1"/>
</dbReference>
<proteinExistence type="predicted"/>
<dbReference type="EMBL" id="CP098809">
    <property type="protein sequence ID" value="USJ27753.1"/>
    <property type="molecule type" value="Genomic_DNA"/>
</dbReference>
<protein>
    <submittedName>
        <fullName evidence="2">Uncharacterized protein</fullName>
    </submittedName>
</protein>
<keyword evidence="2" id="KW-0614">Plasmid</keyword>
<dbReference type="RefSeq" id="WP_029742522.1">
    <property type="nucleotide sequence ID" value="NZ_CAXURO020000003.1"/>
</dbReference>
<gene>
    <name evidence="1" type="ORF">NE863_28045</name>
    <name evidence="2" type="ORF">NE863_28410</name>
</gene>
<evidence type="ECO:0000313" key="1">
    <source>
        <dbReference type="EMBL" id="USJ27753.1"/>
    </source>
</evidence>
<reference evidence="2" key="1">
    <citation type="submission" date="2022-06" db="EMBL/GenBank/DDBJ databases">
        <title>Physiological and biochemical characterization and genomic elucidation of a strain of the genus Ensifer adhaerens M8 that combines arsenic oxidation and chromium reduction.</title>
        <authorList>
            <person name="Li X."/>
            <person name="Yu c."/>
        </authorList>
    </citation>
    <scope>NUCLEOTIDE SEQUENCE</scope>
    <source>
        <strain evidence="2">M8</strain>
        <plasmid evidence="2">pB</plasmid>
    </source>
</reference>
<geneLocation type="plasmid" evidence="2 3">
    <name>pB</name>
</geneLocation>
<dbReference type="InterPro" id="IPR011006">
    <property type="entry name" value="CheY-like_superfamily"/>
</dbReference>
<name>A0A9Q8YF73_ENSAD</name>
<evidence type="ECO:0000313" key="3">
    <source>
        <dbReference type="Proteomes" id="UP001055460"/>
    </source>
</evidence>
<dbReference type="OrthoDB" id="8030657at2"/>
<sequence>MSSPPPVVTIAKDEALLRSLVFAMQAHGYQVEQFQSWLAAKERSSAAEILVLDGSLPVTDIEACLALAAGKRVLLLADEDIDRARPQNILVLHKPLSGPDVIAALAALRSNA</sequence>
<organism evidence="2 3">
    <name type="scientific">Ensifer adhaerens</name>
    <name type="common">Sinorhizobium morelense</name>
    <dbReference type="NCBI Taxonomy" id="106592"/>
    <lineage>
        <taxon>Bacteria</taxon>
        <taxon>Pseudomonadati</taxon>
        <taxon>Pseudomonadota</taxon>
        <taxon>Alphaproteobacteria</taxon>
        <taxon>Hyphomicrobiales</taxon>
        <taxon>Rhizobiaceae</taxon>
        <taxon>Sinorhizobium/Ensifer group</taxon>
        <taxon>Ensifer</taxon>
    </lineage>
</organism>
<evidence type="ECO:0000313" key="2">
    <source>
        <dbReference type="EMBL" id="USJ27812.1"/>
    </source>
</evidence>
<dbReference type="EMBL" id="CP098809">
    <property type="protein sequence ID" value="USJ27812.1"/>
    <property type="molecule type" value="Genomic_DNA"/>
</dbReference>
<accession>A0A9Q8YF73</accession>